<dbReference type="Proteomes" id="UP000005233">
    <property type="component" value="Chromosome"/>
</dbReference>
<evidence type="ECO:0000256" key="2">
    <source>
        <dbReference type="SAM" id="Phobius"/>
    </source>
</evidence>
<sequence length="131" mass="14853">MAEEQKPFDIEELKKELADIKSELMRKELEEIKHEKMRQELEELKAEQAQKHEPQRYSPLPRLSIITALMAVLTLVMAGYMLGTLFTYNLAGDIDKYIASYSCPISGSMVVAIVSVVLIFIGLGFVTMAKR</sequence>
<feature type="transmembrane region" description="Helical" evidence="2">
    <location>
        <begin position="65"/>
        <end position="88"/>
    </location>
</feature>
<keyword evidence="4" id="KW-1185">Reference proteome</keyword>
<name>H8I697_METCZ</name>
<dbReference type="HOGENOM" id="CLU_1922789_0_0_2"/>
<protein>
    <submittedName>
        <fullName evidence="3">Uncharacterized protein</fullName>
    </submittedName>
</protein>
<dbReference type="RefSeq" id="WP_014406575.1">
    <property type="nucleotide sequence ID" value="NC_017034.1"/>
</dbReference>
<keyword evidence="2" id="KW-1133">Transmembrane helix</keyword>
<accession>H8I697</accession>
<dbReference type="KEGG" id="mez:Mtc_2004"/>
<gene>
    <name evidence="3" type="ordered locus">Mtc_2004</name>
</gene>
<dbReference type="EMBL" id="CP003243">
    <property type="protein sequence ID" value="AFD00744.1"/>
    <property type="molecule type" value="Genomic_DNA"/>
</dbReference>
<keyword evidence="2" id="KW-0472">Membrane</keyword>
<feature type="coiled-coil region" evidence="1">
    <location>
        <begin position="10"/>
        <end position="49"/>
    </location>
</feature>
<evidence type="ECO:0000256" key="1">
    <source>
        <dbReference type="SAM" id="Coils"/>
    </source>
</evidence>
<dbReference type="STRING" id="1041930.Mtc_2004"/>
<evidence type="ECO:0000313" key="3">
    <source>
        <dbReference type="EMBL" id="AFD00744.1"/>
    </source>
</evidence>
<reference evidence="3 4" key="1">
    <citation type="journal article" date="2012" name="J. Bacteriol.">
        <title>Complete genome sequence of a thermophilic methanogen, Methanocella conradii HZ254, isolated from Chinese rice field soil.</title>
        <authorList>
            <person name="Lu Z."/>
            <person name="Lu Y."/>
        </authorList>
    </citation>
    <scope>NUCLEOTIDE SEQUENCE [LARGE SCALE GENOMIC DNA]</scope>
    <source>
        <strain evidence="4">DSM 24694 / JCM 17849 / CGMCC 1.5162 / HZ254</strain>
    </source>
</reference>
<keyword evidence="1" id="KW-0175">Coiled coil</keyword>
<dbReference type="eggNOG" id="arCOG11670">
    <property type="taxonomic scope" value="Archaea"/>
</dbReference>
<evidence type="ECO:0000313" key="4">
    <source>
        <dbReference type="Proteomes" id="UP000005233"/>
    </source>
</evidence>
<keyword evidence="2" id="KW-0812">Transmembrane</keyword>
<organism evidence="3 4">
    <name type="scientific">Methanocella conradii (strain DSM 24694 / JCM 17849 / CGMCC 1.5162 / HZ254)</name>
    <dbReference type="NCBI Taxonomy" id="1041930"/>
    <lineage>
        <taxon>Archaea</taxon>
        <taxon>Methanobacteriati</taxon>
        <taxon>Methanobacteriota</taxon>
        <taxon>Stenosarchaea group</taxon>
        <taxon>Methanomicrobia</taxon>
        <taxon>Methanocellales</taxon>
        <taxon>Methanocellaceae</taxon>
        <taxon>Methanocella</taxon>
    </lineage>
</organism>
<dbReference type="AlphaFoldDB" id="H8I697"/>
<proteinExistence type="predicted"/>
<dbReference type="GeneID" id="11972158"/>
<feature type="transmembrane region" description="Helical" evidence="2">
    <location>
        <begin position="108"/>
        <end position="129"/>
    </location>
</feature>